<reference evidence="2" key="1">
    <citation type="journal article" date="2016" name="Ticks Tick Borne Dis.">
        <title>De novo assembly and annotation of the salivary gland transcriptome of Rhipicephalus appendiculatus male and female ticks during blood feeding.</title>
        <authorList>
            <person name="de Castro M.H."/>
            <person name="de Klerk D."/>
            <person name="Pienaar R."/>
            <person name="Latif A.A."/>
            <person name="Rees D.J."/>
            <person name="Mans B.J."/>
        </authorList>
    </citation>
    <scope>NUCLEOTIDE SEQUENCE</scope>
    <source>
        <tissue evidence="2">Salivary glands</tissue>
    </source>
</reference>
<feature type="compositionally biased region" description="Polar residues" evidence="1">
    <location>
        <begin position="388"/>
        <end position="421"/>
    </location>
</feature>
<feature type="compositionally biased region" description="Polar residues" evidence="1">
    <location>
        <begin position="67"/>
        <end position="105"/>
    </location>
</feature>
<feature type="compositionally biased region" description="Polar residues" evidence="1">
    <location>
        <begin position="471"/>
        <end position="517"/>
    </location>
</feature>
<organism evidence="2">
    <name type="scientific">Rhipicephalus appendiculatus</name>
    <name type="common">Brown ear tick</name>
    <dbReference type="NCBI Taxonomy" id="34631"/>
    <lineage>
        <taxon>Eukaryota</taxon>
        <taxon>Metazoa</taxon>
        <taxon>Ecdysozoa</taxon>
        <taxon>Arthropoda</taxon>
        <taxon>Chelicerata</taxon>
        <taxon>Arachnida</taxon>
        <taxon>Acari</taxon>
        <taxon>Parasitiformes</taxon>
        <taxon>Ixodida</taxon>
        <taxon>Ixodoidea</taxon>
        <taxon>Ixodidae</taxon>
        <taxon>Rhipicephalinae</taxon>
        <taxon>Rhipicephalus</taxon>
        <taxon>Rhipicephalus</taxon>
    </lineage>
</organism>
<feature type="compositionally biased region" description="Polar residues" evidence="1">
    <location>
        <begin position="288"/>
        <end position="321"/>
    </location>
</feature>
<evidence type="ECO:0000313" key="2">
    <source>
        <dbReference type="EMBL" id="JAP80532.1"/>
    </source>
</evidence>
<feature type="compositionally biased region" description="Polar residues" evidence="1">
    <location>
        <begin position="34"/>
        <end position="54"/>
    </location>
</feature>
<feature type="compositionally biased region" description="Polar residues" evidence="1">
    <location>
        <begin position="1"/>
        <end position="26"/>
    </location>
</feature>
<dbReference type="AlphaFoldDB" id="A0A131YPR5"/>
<sequence length="680" mass="71968">MTTEMTSSSGQKPLNPNTPAVGSQQPPGLPGDSFPSNQNNEAASSFPQQITQFPATIPISPQLGSGRLSSNHQHGNQGQMTTEMTSSSGQKPLNPNTPAVGSQQPPGLPGDSFPSNQNNEAASSFPQQITQFPASVPVPPQLGPGRPSSNHQHRNQGQTTTGMTPSPGQRPFNPTASAPGSHQRPVLPGSRFPSNANNGVTSSFAQQIPQLPASMPVPPQLGSGSQSSNHQHGNQRQRTPGMMPSPGYLQWNTTHAEPSSRHPPGLTIGGFPSQQNTGGVSPFPHQMPQLSVSRPSTPQQSRGMQPSNHLLGTQGQASSETMLPLAHTPRNPSSVALNSSHQRPHQPENHLFPPVNLQSQFPGGGTQFPPQSQQQPSNGPGMSQQSSLHQFSHGTVQNLSPNQQRTGTLAVSAQRPEQSSMGHIGSPNPEHNAPRPWGNGALTPNSPQIPIQQSGSGSMSPSPQSHWRNPAGTSSITQHDQHQQWGSGNGPQNFQPYPSAQIPSTNSQQRVASTSRNGAHAVGQQPNMAGQQANGAGRMLLSPSTHQQWSGQAATVGSQGSQSVQSFSRSGGVQPGGQPYTEAQHSDGARLPIPNHPSQPSLNGELSSPPSSAPTLLEGSEANAQQHHNNKFQSQLPVSFPTRNPNELTHQSIHRRVVSIQQQTVRHSLHRQSVSTSSRR</sequence>
<proteinExistence type="predicted"/>
<feature type="compositionally biased region" description="Polar residues" evidence="1">
    <location>
        <begin position="524"/>
        <end position="534"/>
    </location>
</feature>
<dbReference type="EMBL" id="GEDV01008025">
    <property type="protein sequence ID" value="JAP80532.1"/>
    <property type="molecule type" value="Transcribed_RNA"/>
</dbReference>
<protein>
    <submittedName>
        <fullName evidence="2">Pancreatic trypsin inhibitor</fullName>
    </submittedName>
</protein>
<feature type="compositionally biased region" description="Low complexity" evidence="1">
    <location>
        <begin position="556"/>
        <end position="572"/>
    </location>
</feature>
<evidence type="ECO:0000256" key="1">
    <source>
        <dbReference type="SAM" id="MobiDB-lite"/>
    </source>
</evidence>
<feature type="region of interest" description="Disordered" evidence="1">
    <location>
        <begin position="661"/>
        <end position="680"/>
    </location>
</feature>
<feature type="compositionally biased region" description="Polar residues" evidence="1">
    <location>
        <begin position="113"/>
        <end position="133"/>
    </location>
</feature>
<feature type="compositionally biased region" description="Polar residues" evidence="1">
    <location>
        <begin position="596"/>
        <end position="605"/>
    </location>
</feature>
<feature type="compositionally biased region" description="Polar residues" evidence="1">
    <location>
        <begin position="147"/>
        <end position="180"/>
    </location>
</feature>
<feature type="compositionally biased region" description="Low complexity" evidence="1">
    <location>
        <begin position="606"/>
        <end position="617"/>
    </location>
</feature>
<feature type="compositionally biased region" description="Low complexity" evidence="1">
    <location>
        <begin position="222"/>
        <end position="234"/>
    </location>
</feature>
<feature type="region of interest" description="Disordered" evidence="1">
    <location>
        <begin position="1"/>
        <end position="628"/>
    </location>
</feature>
<feature type="compositionally biased region" description="Low complexity" evidence="1">
    <location>
        <begin position="446"/>
        <end position="465"/>
    </location>
</feature>
<feature type="compositionally biased region" description="Polar residues" evidence="1">
    <location>
        <begin position="192"/>
        <end position="209"/>
    </location>
</feature>
<accession>A0A131YPR5</accession>
<feature type="compositionally biased region" description="Polar residues" evidence="1">
    <location>
        <begin position="542"/>
        <end position="555"/>
    </location>
</feature>
<name>A0A131YPR5_RHIAP</name>
<feature type="compositionally biased region" description="Polar residues" evidence="1">
    <location>
        <begin position="330"/>
        <end position="341"/>
    </location>
</feature>
<feature type="compositionally biased region" description="Low complexity" evidence="1">
    <location>
        <begin position="367"/>
        <end position="387"/>
    </location>
</feature>